<evidence type="ECO:0000256" key="1">
    <source>
        <dbReference type="ARBA" id="ARBA00022741"/>
    </source>
</evidence>
<protein>
    <submittedName>
        <fullName evidence="5">5-oxoprolinase subunit PxpB</fullName>
        <ecNumber evidence="5">3.5.2.9</ecNumber>
    </submittedName>
</protein>
<dbReference type="GO" id="GO:0017168">
    <property type="term" value="F:5-oxoprolinase (ATP-hydrolyzing) activity"/>
    <property type="evidence" value="ECO:0007669"/>
    <property type="project" value="UniProtKB-EC"/>
</dbReference>
<dbReference type="InterPro" id="IPR010016">
    <property type="entry name" value="PxpB"/>
</dbReference>
<name>A0A7Y0K752_9BACI</name>
<evidence type="ECO:0000313" key="5">
    <source>
        <dbReference type="EMBL" id="NMO76500.1"/>
    </source>
</evidence>
<evidence type="ECO:0000259" key="4">
    <source>
        <dbReference type="SMART" id="SM00796"/>
    </source>
</evidence>
<dbReference type="NCBIfam" id="TIGR00370">
    <property type="entry name" value="5-oxoprolinase subunit PxpB"/>
    <property type="match status" value="1"/>
</dbReference>
<evidence type="ECO:0000313" key="6">
    <source>
        <dbReference type="Proteomes" id="UP000588491"/>
    </source>
</evidence>
<comment type="caution">
    <text evidence="5">The sequence shown here is derived from an EMBL/GenBank/DDBJ whole genome shotgun (WGS) entry which is preliminary data.</text>
</comment>
<dbReference type="SUPFAM" id="SSF160467">
    <property type="entry name" value="PH0987 N-terminal domain-like"/>
    <property type="match status" value="1"/>
</dbReference>
<evidence type="ECO:0000256" key="3">
    <source>
        <dbReference type="ARBA" id="ARBA00022840"/>
    </source>
</evidence>
<accession>A0A7Y0K752</accession>
<gene>
    <name evidence="5" type="primary">pxpB</name>
    <name evidence="5" type="ORF">HHU08_05770</name>
</gene>
<dbReference type="Gene3D" id="3.30.1360.40">
    <property type="match status" value="1"/>
</dbReference>
<keyword evidence="1" id="KW-0547">Nucleotide-binding</keyword>
<dbReference type="SMART" id="SM00796">
    <property type="entry name" value="AHS1"/>
    <property type="match status" value="1"/>
</dbReference>
<dbReference type="Gene3D" id="2.40.100.10">
    <property type="entry name" value="Cyclophilin-like"/>
    <property type="match status" value="1"/>
</dbReference>
<dbReference type="PANTHER" id="PTHR34698">
    <property type="entry name" value="5-OXOPROLINASE SUBUNIT B"/>
    <property type="match status" value="1"/>
</dbReference>
<feature type="domain" description="Carboxyltransferase" evidence="4">
    <location>
        <begin position="1"/>
        <end position="197"/>
    </location>
</feature>
<keyword evidence="3" id="KW-0067">ATP-binding</keyword>
<dbReference type="Proteomes" id="UP000588491">
    <property type="component" value="Unassembled WGS sequence"/>
</dbReference>
<dbReference type="EC" id="3.5.2.9" evidence="5"/>
<dbReference type="PANTHER" id="PTHR34698:SF2">
    <property type="entry name" value="5-OXOPROLINASE SUBUNIT B"/>
    <property type="match status" value="1"/>
</dbReference>
<dbReference type="AlphaFoldDB" id="A0A7Y0K752"/>
<evidence type="ECO:0000256" key="2">
    <source>
        <dbReference type="ARBA" id="ARBA00022801"/>
    </source>
</evidence>
<keyword evidence="2 5" id="KW-0378">Hydrolase</keyword>
<dbReference type="InterPro" id="IPR029000">
    <property type="entry name" value="Cyclophilin-like_dom_sf"/>
</dbReference>
<keyword evidence="6" id="KW-1185">Reference proteome</keyword>
<dbReference type="InterPro" id="IPR003833">
    <property type="entry name" value="CT_C_D"/>
</dbReference>
<dbReference type="GO" id="GO:0005524">
    <property type="term" value="F:ATP binding"/>
    <property type="evidence" value="ECO:0007669"/>
    <property type="project" value="UniProtKB-KW"/>
</dbReference>
<organism evidence="5 6">
    <name type="scientific">Niallia alba</name>
    <dbReference type="NCBI Taxonomy" id="2729105"/>
    <lineage>
        <taxon>Bacteria</taxon>
        <taxon>Bacillati</taxon>
        <taxon>Bacillota</taxon>
        <taxon>Bacilli</taxon>
        <taxon>Bacillales</taxon>
        <taxon>Bacillaceae</taxon>
        <taxon>Niallia</taxon>
    </lineage>
</organism>
<sequence>MGEQILIVQFEDVLSIENNQMVQHFAQLTRTLKIEGVKDIVTAMSNFSIMYDPLLISFEQLKEKLAQIELTEIHGTKKKSRVVHIPVVFDEQHGPDLAELAKITGYSVQEIIKMITSKTYYVYMLGFIAGLPYMGDIDERIIVPRKSNPTAKVPKGTVAIANRMTSIYTVESPGGWHLVGWTPMNIFDVTQNPPNFIGAGDYVKYEPISSEDAYKWSKQVRKERNQLWNI</sequence>
<dbReference type="Pfam" id="PF02682">
    <property type="entry name" value="CT_C_D"/>
    <property type="match status" value="1"/>
</dbReference>
<dbReference type="EMBL" id="JABBPK010000001">
    <property type="protein sequence ID" value="NMO76500.1"/>
    <property type="molecule type" value="Genomic_DNA"/>
</dbReference>
<dbReference type="SUPFAM" id="SSF50891">
    <property type="entry name" value="Cyclophilin-like"/>
    <property type="match status" value="1"/>
</dbReference>
<reference evidence="5 6" key="1">
    <citation type="submission" date="2020-04" db="EMBL/GenBank/DDBJ databases">
        <title>Bacillus sp. UniB3 isolated from commercial digestive syrup.</title>
        <authorList>
            <person name="Thorat V."/>
            <person name="Kirdat K."/>
            <person name="Tiwarekar B."/>
            <person name="Yadav A."/>
        </authorList>
    </citation>
    <scope>NUCLEOTIDE SEQUENCE [LARGE SCALE GENOMIC DNA]</scope>
    <source>
        <strain evidence="5 6">UniB3</strain>
    </source>
</reference>
<proteinExistence type="predicted"/>